<protein>
    <submittedName>
        <fullName evidence="2">Uncharacterized protein</fullName>
    </submittedName>
</protein>
<accession>A0AAV4PEB5</accession>
<dbReference type="Proteomes" id="UP001054945">
    <property type="component" value="Unassembled WGS sequence"/>
</dbReference>
<proteinExistence type="predicted"/>
<keyword evidence="3" id="KW-1185">Reference proteome</keyword>
<reference evidence="2 3" key="1">
    <citation type="submission" date="2021-06" db="EMBL/GenBank/DDBJ databases">
        <title>Caerostris extrusa draft genome.</title>
        <authorList>
            <person name="Kono N."/>
            <person name="Arakawa K."/>
        </authorList>
    </citation>
    <scope>NUCLEOTIDE SEQUENCE [LARGE SCALE GENOMIC DNA]</scope>
</reference>
<feature type="region of interest" description="Disordered" evidence="1">
    <location>
        <begin position="69"/>
        <end position="90"/>
    </location>
</feature>
<comment type="caution">
    <text evidence="2">The sequence shown here is derived from an EMBL/GenBank/DDBJ whole genome shotgun (WGS) entry which is preliminary data.</text>
</comment>
<gene>
    <name evidence="2" type="ORF">CEXT_314021</name>
</gene>
<dbReference type="AlphaFoldDB" id="A0AAV4PEB5"/>
<name>A0AAV4PEB5_CAEEX</name>
<evidence type="ECO:0000313" key="3">
    <source>
        <dbReference type="Proteomes" id="UP001054945"/>
    </source>
</evidence>
<dbReference type="EMBL" id="BPLR01004351">
    <property type="protein sequence ID" value="GIX94244.1"/>
    <property type="molecule type" value="Genomic_DNA"/>
</dbReference>
<sequence length="90" mass="9795">MAFPNEIKNKTKKGRGCCISDKSPFVAVQCAVRRQAIDWGLIRSETPFVGVSVACNAFASDSSCRTITSGNGVRAPRNAWPPRPSLQKKK</sequence>
<organism evidence="2 3">
    <name type="scientific">Caerostris extrusa</name>
    <name type="common">Bark spider</name>
    <name type="synonym">Caerostris bankana</name>
    <dbReference type="NCBI Taxonomy" id="172846"/>
    <lineage>
        <taxon>Eukaryota</taxon>
        <taxon>Metazoa</taxon>
        <taxon>Ecdysozoa</taxon>
        <taxon>Arthropoda</taxon>
        <taxon>Chelicerata</taxon>
        <taxon>Arachnida</taxon>
        <taxon>Araneae</taxon>
        <taxon>Araneomorphae</taxon>
        <taxon>Entelegynae</taxon>
        <taxon>Araneoidea</taxon>
        <taxon>Araneidae</taxon>
        <taxon>Caerostris</taxon>
    </lineage>
</organism>
<evidence type="ECO:0000313" key="2">
    <source>
        <dbReference type="EMBL" id="GIX94244.1"/>
    </source>
</evidence>
<evidence type="ECO:0000256" key="1">
    <source>
        <dbReference type="SAM" id="MobiDB-lite"/>
    </source>
</evidence>